<dbReference type="GO" id="GO:0016491">
    <property type="term" value="F:oxidoreductase activity"/>
    <property type="evidence" value="ECO:0007669"/>
    <property type="project" value="InterPro"/>
</dbReference>
<dbReference type="InterPro" id="IPR011032">
    <property type="entry name" value="GroES-like_sf"/>
</dbReference>
<dbReference type="Gene3D" id="3.90.180.10">
    <property type="entry name" value="Medium-chain alcohol dehydrogenases, catalytic domain"/>
    <property type="match status" value="1"/>
</dbReference>
<dbReference type="AlphaFoldDB" id="A0A4U3M3X0"/>
<dbReference type="EMBL" id="SZPZ01000001">
    <property type="protein sequence ID" value="TKK82017.1"/>
    <property type="molecule type" value="Genomic_DNA"/>
</dbReference>
<proteinExistence type="predicted"/>
<dbReference type="InterPro" id="IPR020843">
    <property type="entry name" value="ER"/>
</dbReference>
<dbReference type="InterPro" id="IPR036291">
    <property type="entry name" value="NAD(P)-bd_dom_sf"/>
</dbReference>
<dbReference type="SUPFAM" id="SSF50129">
    <property type="entry name" value="GroES-like"/>
    <property type="match status" value="1"/>
</dbReference>
<accession>A0A4U3M3X0</accession>
<dbReference type="Pfam" id="PF08240">
    <property type="entry name" value="ADH_N"/>
    <property type="match status" value="1"/>
</dbReference>
<dbReference type="CDD" id="cd08267">
    <property type="entry name" value="MDR1"/>
    <property type="match status" value="1"/>
</dbReference>
<dbReference type="InterPro" id="IPR002364">
    <property type="entry name" value="Quin_OxRdtase/zeta-crystal_CS"/>
</dbReference>
<sequence>MKAIVQDTYGSPDVLRFADVDTPRPTGDQVLVRVHAAALNARDWHVLRGDPYIARPSADLGWRRPNDRIRGTDLAGTVEAVGPEVTRFQPGDEVYGDAAGAFAEYVCAPEHRIERKPANLTFEQAAAIPLAGQTALIGIRDVAKLQPGQEILINGASGGVGTFAVQLAKAYGANVTGVCSWRNLELVRSAGADELIDYTTTDFSRSDSRYDVVLDLVGNRSLRDLRRVLAPGGLLVLSGGGIFTGGSFFGPMGLMIRGALLSPFVGRRIVRLTVQPGSKHLETLREYAETGKVLPIIDRTYPLAATADAMRYLEGEHARAKVVITV</sequence>
<dbReference type="OrthoDB" id="3175656at2"/>
<keyword evidence="3" id="KW-1185">Reference proteome</keyword>
<dbReference type="GO" id="GO:0008270">
    <property type="term" value="F:zinc ion binding"/>
    <property type="evidence" value="ECO:0007669"/>
    <property type="project" value="InterPro"/>
</dbReference>
<dbReference type="SUPFAM" id="SSF51735">
    <property type="entry name" value="NAD(P)-binding Rossmann-fold domains"/>
    <property type="match status" value="1"/>
</dbReference>
<dbReference type="PANTHER" id="PTHR11695">
    <property type="entry name" value="ALCOHOL DEHYDROGENASE RELATED"/>
    <property type="match status" value="1"/>
</dbReference>
<dbReference type="RefSeq" id="WP_137252718.1">
    <property type="nucleotide sequence ID" value="NZ_JBHSPQ010000004.1"/>
</dbReference>
<dbReference type="Gene3D" id="3.40.50.720">
    <property type="entry name" value="NAD(P)-binding Rossmann-like Domain"/>
    <property type="match status" value="1"/>
</dbReference>
<evidence type="ECO:0000313" key="3">
    <source>
        <dbReference type="Proteomes" id="UP000305836"/>
    </source>
</evidence>
<evidence type="ECO:0000313" key="2">
    <source>
        <dbReference type="EMBL" id="TKK82017.1"/>
    </source>
</evidence>
<protein>
    <submittedName>
        <fullName evidence="2">NAD(P)-dependent alcohol dehydrogenase</fullName>
    </submittedName>
</protein>
<feature type="domain" description="Enoyl reductase (ER)" evidence="1">
    <location>
        <begin position="10"/>
        <end position="324"/>
    </location>
</feature>
<name>A0A4U3M3X0_9ACTN</name>
<evidence type="ECO:0000259" key="1">
    <source>
        <dbReference type="SMART" id="SM00829"/>
    </source>
</evidence>
<dbReference type="PROSITE" id="PS01162">
    <property type="entry name" value="QOR_ZETA_CRYSTAL"/>
    <property type="match status" value="1"/>
</dbReference>
<dbReference type="InterPro" id="IPR013154">
    <property type="entry name" value="ADH-like_N"/>
</dbReference>
<reference evidence="2 3" key="1">
    <citation type="submission" date="2019-04" db="EMBL/GenBank/DDBJ databases">
        <title>Kribbella sp. NEAU-THZ 27 nov., a novel actinomycete isolated from soil.</title>
        <authorList>
            <person name="Duan L."/>
        </authorList>
    </citation>
    <scope>NUCLEOTIDE SEQUENCE [LARGE SCALE GENOMIC DNA]</scope>
    <source>
        <strain evidence="3">NEAU-THZ27</strain>
    </source>
</reference>
<dbReference type="SMART" id="SM00829">
    <property type="entry name" value="PKS_ER"/>
    <property type="match status" value="1"/>
</dbReference>
<dbReference type="Proteomes" id="UP000305836">
    <property type="component" value="Unassembled WGS sequence"/>
</dbReference>
<gene>
    <name evidence="2" type="ORF">FDA38_04120</name>
</gene>
<organism evidence="2 3">
    <name type="scientific">Kribbella jiaozuonensis</name>
    <dbReference type="NCBI Taxonomy" id="2575441"/>
    <lineage>
        <taxon>Bacteria</taxon>
        <taxon>Bacillati</taxon>
        <taxon>Actinomycetota</taxon>
        <taxon>Actinomycetes</taxon>
        <taxon>Propionibacteriales</taxon>
        <taxon>Kribbellaceae</taxon>
        <taxon>Kribbella</taxon>
    </lineage>
</organism>
<dbReference type="Pfam" id="PF13602">
    <property type="entry name" value="ADH_zinc_N_2"/>
    <property type="match status" value="1"/>
</dbReference>
<dbReference type="PANTHER" id="PTHR11695:SF648">
    <property type="entry name" value="ZINC-BINDING OXIDOREDUCTASE"/>
    <property type="match status" value="1"/>
</dbReference>
<comment type="caution">
    <text evidence="2">The sequence shown here is derived from an EMBL/GenBank/DDBJ whole genome shotgun (WGS) entry which is preliminary data.</text>
</comment>
<dbReference type="InterPro" id="IPR050700">
    <property type="entry name" value="YIM1/Zinc_Alcohol_DH_Fams"/>
</dbReference>